<organism evidence="2 3">
    <name type="scientific">Ilex paraguariensis</name>
    <name type="common">yerba mate</name>
    <dbReference type="NCBI Taxonomy" id="185542"/>
    <lineage>
        <taxon>Eukaryota</taxon>
        <taxon>Viridiplantae</taxon>
        <taxon>Streptophyta</taxon>
        <taxon>Embryophyta</taxon>
        <taxon>Tracheophyta</taxon>
        <taxon>Spermatophyta</taxon>
        <taxon>Magnoliopsida</taxon>
        <taxon>eudicotyledons</taxon>
        <taxon>Gunneridae</taxon>
        <taxon>Pentapetalae</taxon>
        <taxon>asterids</taxon>
        <taxon>campanulids</taxon>
        <taxon>Aquifoliales</taxon>
        <taxon>Aquifoliaceae</taxon>
        <taxon>Ilex</taxon>
    </lineage>
</organism>
<gene>
    <name evidence="2" type="ORF">ILEXP_LOCUS348</name>
</gene>
<keyword evidence="3" id="KW-1185">Reference proteome</keyword>
<feature type="compositionally biased region" description="Basic and acidic residues" evidence="1">
    <location>
        <begin position="24"/>
        <end position="38"/>
    </location>
</feature>
<name>A0ABC8QU95_9AQUA</name>
<evidence type="ECO:0000313" key="2">
    <source>
        <dbReference type="EMBL" id="CAK9133437.1"/>
    </source>
</evidence>
<feature type="compositionally biased region" description="Basic and acidic residues" evidence="1">
    <location>
        <begin position="1"/>
        <end position="18"/>
    </location>
</feature>
<evidence type="ECO:0000256" key="1">
    <source>
        <dbReference type="SAM" id="MobiDB-lite"/>
    </source>
</evidence>
<reference evidence="2 3" key="1">
    <citation type="submission" date="2024-02" db="EMBL/GenBank/DDBJ databases">
        <authorList>
            <person name="Vignale AGUSTIN F."/>
            <person name="Sosa J E."/>
            <person name="Modenutti C."/>
        </authorList>
    </citation>
    <scope>NUCLEOTIDE SEQUENCE [LARGE SCALE GENOMIC DNA]</scope>
</reference>
<proteinExistence type="predicted"/>
<feature type="region of interest" description="Disordered" evidence="1">
    <location>
        <begin position="1"/>
        <end position="47"/>
    </location>
</feature>
<sequence>MEKSGEPDLMKTKMEKFELRRRRENQTLKKREKEKKGNEPFPDNQTIDTPVGEVLASLYKAEKLIQRYQCSLLLLLYR</sequence>
<evidence type="ECO:0000313" key="3">
    <source>
        <dbReference type="Proteomes" id="UP001642360"/>
    </source>
</evidence>
<comment type="caution">
    <text evidence="2">The sequence shown here is derived from an EMBL/GenBank/DDBJ whole genome shotgun (WGS) entry which is preliminary data.</text>
</comment>
<dbReference type="AlphaFoldDB" id="A0ABC8QU95"/>
<dbReference type="Proteomes" id="UP001642360">
    <property type="component" value="Unassembled WGS sequence"/>
</dbReference>
<accession>A0ABC8QU95</accession>
<protein>
    <submittedName>
        <fullName evidence="2">Uncharacterized protein</fullName>
    </submittedName>
</protein>
<dbReference type="EMBL" id="CAUOFW020000004">
    <property type="protein sequence ID" value="CAK9133437.1"/>
    <property type="molecule type" value="Genomic_DNA"/>
</dbReference>